<dbReference type="EMBL" id="CAUYUJ010017313">
    <property type="protein sequence ID" value="CAK0873730.1"/>
    <property type="molecule type" value="Genomic_DNA"/>
</dbReference>
<feature type="region of interest" description="Disordered" evidence="2">
    <location>
        <begin position="305"/>
        <end position="331"/>
    </location>
</feature>
<accession>A0ABN9VKB8</accession>
<dbReference type="Proteomes" id="UP001189429">
    <property type="component" value="Unassembled WGS sequence"/>
</dbReference>
<proteinExistence type="predicted"/>
<sequence length="331" mass="35505">ARRFRWCVHPKTGEKWWNEAELLSCSMCSRTKGVAFGGNTAPALPSMHAKQLPPKPKDTDPKKELRAKDLEIIRLKAQLQAAGAGTAASQEPLVSEPTNLEQRGLGEIATALKALGPLEDAAAVRARDELARERDELKGRIVASKPFSSQLTSHQADKGTLELLIGETASELAKLEQEIIDLEAQRVQVALKAPTVAAGSFSLKTMVPAPELPVDRFGEMLRELGADATLTASVSTCFEALRELQAEATAQAAAASSSSEAPPPGQQPGQAPEAERQAQQQDAAAAVPMDTDDIEELRSYLTAIGIEPPAEEAEVRERVKRMAEAANDYAK</sequence>
<feature type="region of interest" description="Disordered" evidence="2">
    <location>
        <begin position="39"/>
        <end position="62"/>
    </location>
</feature>
<feature type="compositionally biased region" description="Basic and acidic residues" evidence="2">
    <location>
        <begin position="313"/>
        <end position="323"/>
    </location>
</feature>
<evidence type="ECO:0000256" key="2">
    <source>
        <dbReference type="SAM" id="MobiDB-lite"/>
    </source>
</evidence>
<protein>
    <submittedName>
        <fullName evidence="3">Uncharacterized protein</fullName>
    </submittedName>
</protein>
<gene>
    <name evidence="3" type="ORF">PCOR1329_LOCUS58842</name>
</gene>
<feature type="region of interest" description="Disordered" evidence="2">
    <location>
        <begin position="249"/>
        <end position="292"/>
    </location>
</feature>
<feature type="non-terminal residue" evidence="3">
    <location>
        <position position="331"/>
    </location>
</feature>
<feature type="coiled-coil region" evidence="1">
    <location>
        <begin position="165"/>
        <end position="192"/>
    </location>
</feature>
<reference evidence="3" key="1">
    <citation type="submission" date="2023-10" db="EMBL/GenBank/DDBJ databases">
        <authorList>
            <person name="Chen Y."/>
            <person name="Shah S."/>
            <person name="Dougan E. K."/>
            <person name="Thang M."/>
            <person name="Chan C."/>
        </authorList>
    </citation>
    <scope>NUCLEOTIDE SEQUENCE [LARGE SCALE GENOMIC DNA]</scope>
</reference>
<evidence type="ECO:0000313" key="3">
    <source>
        <dbReference type="EMBL" id="CAK0873730.1"/>
    </source>
</evidence>
<keyword evidence="1" id="KW-0175">Coiled coil</keyword>
<evidence type="ECO:0000256" key="1">
    <source>
        <dbReference type="SAM" id="Coils"/>
    </source>
</evidence>
<keyword evidence="4" id="KW-1185">Reference proteome</keyword>
<name>A0ABN9VKB8_9DINO</name>
<organism evidence="3 4">
    <name type="scientific">Prorocentrum cordatum</name>
    <dbReference type="NCBI Taxonomy" id="2364126"/>
    <lineage>
        <taxon>Eukaryota</taxon>
        <taxon>Sar</taxon>
        <taxon>Alveolata</taxon>
        <taxon>Dinophyceae</taxon>
        <taxon>Prorocentrales</taxon>
        <taxon>Prorocentraceae</taxon>
        <taxon>Prorocentrum</taxon>
    </lineage>
</organism>
<evidence type="ECO:0000313" key="4">
    <source>
        <dbReference type="Proteomes" id="UP001189429"/>
    </source>
</evidence>
<comment type="caution">
    <text evidence="3">The sequence shown here is derived from an EMBL/GenBank/DDBJ whole genome shotgun (WGS) entry which is preliminary data.</text>
</comment>
<feature type="compositionally biased region" description="Low complexity" evidence="2">
    <location>
        <begin position="267"/>
        <end position="286"/>
    </location>
</feature>
<feature type="compositionally biased region" description="Low complexity" evidence="2">
    <location>
        <begin position="249"/>
        <end position="260"/>
    </location>
</feature>
<feature type="non-terminal residue" evidence="3">
    <location>
        <position position="1"/>
    </location>
</feature>